<keyword evidence="1" id="KW-1133">Transmembrane helix</keyword>
<sequence length="612" mass="65065">MSFRAEEVAPVGGAALDQVIFLTIGAGIVTAILLAIAWGHRTHRIQWFQRLGDGLQARTGEPGWSSIPALFVASSLVVALLGFLWDVSLHAGRGRDEGPLANPAHYLILYGLFALFIAGMSAIVYPRDGQKPGIASVRITRKWYAPVAGIYIAACGLYALIGFPLDDVWHRLFGQDVTLWGPTHLMLIGGAGLSTAGIILLHREAEFSDEWKGRGDNHAANVMHKATLAMAFGGLLIGLSVFQAEFDFGIAQFRMVFAPMMIAAAAALTLVAARLYAGPGAALFAAFFFVIVRGVVAFIVGDVFGQASHVFPLYLGSALLIELLALSKLKDRPLLFGAVGGLLIGTVGTVVEKLWNDAVFQFPWTSDMWLEGLLMAVPVAIGAGLCGALFHLGLNGRLPANRWVGRTIVTLSILVTGGAVANGLAATVPDEAQATFQITETGTRDNPEILFDVTVTEGLIDDDPTWVQVTAWQGGGAGVVTQQLERTGPNSWTTTEPVPIGGNWKTLLRVQDGRMLTAVPIFLPADPAIDAEEVPASAEVTRDFVPEIEILQRERDLDTTPILWSIANAVVLICSLAILAGICASVARVSGAIAKEGERRRADDAVGAGPKP</sequence>
<evidence type="ECO:0000313" key="3">
    <source>
        <dbReference type="Proteomes" id="UP001501057"/>
    </source>
</evidence>
<evidence type="ECO:0000313" key="2">
    <source>
        <dbReference type="EMBL" id="GAA1740081.1"/>
    </source>
</evidence>
<feature type="transmembrane region" description="Helical" evidence="1">
    <location>
        <begin position="183"/>
        <end position="201"/>
    </location>
</feature>
<keyword evidence="3" id="KW-1185">Reference proteome</keyword>
<feature type="transmembrane region" description="Helical" evidence="1">
    <location>
        <begin position="562"/>
        <end position="591"/>
    </location>
</feature>
<keyword evidence="1" id="KW-0812">Transmembrane</keyword>
<dbReference type="EMBL" id="BAAAME010000004">
    <property type="protein sequence ID" value="GAA1740081.1"/>
    <property type="molecule type" value="Genomic_DNA"/>
</dbReference>
<feature type="transmembrane region" description="Helical" evidence="1">
    <location>
        <begin position="334"/>
        <end position="352"/>
    </location>
</feature>
<feature type="transmembrane region" description="Helical" evidence="1">
    <location>
        <begin position="105"/>
        <end position="123"/>
    </location>
</feature>
<dbReference type="Proteomes" id="UP001501057">
    <property type="component" value="Unassembled WGS sequence"/>
</dbReference>
<organism evidence="2 3">
    <name type="scientific">Aeromicrobium alkaliterrae</name>
    <dbReference type="NCBI Taxonomy" id="302168"/>
    <lineage>
        <taxon>Bacteria</taxon>
        <taxon>Bacillati</taxon>
        <taxon>Actinomycetota</taxon>
        <taxon>Actinomycetes</taxon>
        <taxon>Propionibacteriales</taxon>
        <taxon>Nocardioidaceae</taxon>
        <taxon>Aeromicrobium</taxon>
    </lineage>
</organism>
<feature type="transmembrane region" description="Helical" evidence="1">
    <location>
        <begin position="20"/>
        <end position="40"/>
    </location>
</feature>
<accession>A0ABN2JVG8</accession>
<feature type="transmembrane region" description="Helical" evidence="1">
    <location>
        <begin position="143"/>
        <end position="163"/>
    </location>
</feature>
<evidence type="ECO:0000256" key="1">
    <source>
        <dbReference type="SAM" id="Phobius"/>
    </source>
</evidence>
<feature type="transmembrane region" description="Helical" evidence="1">
    <location>
        <begin position="372"/>
        <end position="392"/>
    </location>
</feature>
<protein>
    <submittedName>
        <fullName evidence="2">Uncharacterized protein</fullName>
    </submittedName>
</protein>
<proteinExistence type="predicted"/>
<feature type="transmembrane region" description="Helical" evidence="1">
    <location>
        <begin position="256"/>
        <end position="276"/>
    </location>
</feature>
<feature type="transmembrane region" description="Helical" evidence="1">
    <location>
        <begin position="283"/>
        <end position="304"/>
    </location>
</feature>
<comment type="caution">
    <text evidence="2">The sequence shown here is derived from an EMBL/GenBank/DDBJ whole genome shotgun (WGS) entry which is preliminary data.</text>
</comment>
<feature type="transmembrane region" description="Helical" evidence="1">
    <location>
        <begin position="310"/>
        <end position="327"/>
    </location>
</feature>
<feature type="transmembrane region" description="Helical" evidence="1">
    <location>
        <begin position="222"/>
        <end position="244"/>
    </location>
</feature>
<name>A0ABN2JVG8_9ACTN</name>
<dbReference type="RefSeq" id="WP_344200911.1">
    <property type="nucleotide sequence ID" value="NZ_BAAAME010000004.1"/>
</dbReference>
<keyword evidence="1" id="KW-0472">Membrane</keyword>
<feature type="transmembrane region" description="Helical" evidence="1">
    <location>
        <begin position="404"/>
        <end position="425"/>
    </location>
</feature>
<gene>
    <name evidence="2" type="ORF">GCM10009710_20450</name>
</gene>
<reference evidence="2 3" key="1">
    <citation type="journal article" date="2019" name="Int. J. Syst. Evol. Microbiol.">
        <title>The Global Catalogue of Microorganisms (GCM) 10K type strain sequencing project: providing services to taxonomists for standard genome sequencing and annotation.</title>
        <authorList>
            <consortium name="The Broad Institute Genomics Platform"/>
            <consortium name="The Broad Institute Genome Sequencing Center for Infectious Disease"/>
            <person name="Wu L."/>
            <person name="Ma J."/>
        </authorList>
    </citation>
    <scope>NUCLEOTIDE SEQUENCE [LARGE SCALE GENOMIC DNA]</scope>
    <source>
        <strain evidence="2 3">JCM 13518</strain>
    </source>
</reference>
<feature type="transmembrane region" description="Helical" evidence="1">
    <location>
        <begin position="67"/>
        <end position="85"/>
    </location>
</feature>